<reference evidence="1 2" key="1">
    <citation type="submission" date="2018-05" db="EMBL/GenBank/DDBJ databases">
        <title>Salinimonas sp. HMF8227 Genome sequencing and assembly.</title>
        <authorList>
            <person name="Kang H."/>
            <person name="Kang J."/>
            <person name="Cha I."/>
            <person name="Kim H."/>
            <person name="Joh K."/>
        </authorList>
    </citation>
    <scope>NUCLEOTIDE SEQUENCE [LARGE SCALE GENOMIC DNA]</scope>
    <source>
        <strain evidence="1 2">HMF8227</strain>
    </source>
</reference>
<keyword evidence="2" id="KW-1185">Reference proteome</keyword>
<dbReference type="EMBL" id="CP029347">
    <property type="protein sequence ID" value="AWL12801.1"/>
    <property type="molecule type" value="Genomic_DNA"/>
</dbReference>
<dbReference type="Proteomes" id="UP000245728">
    <property type="component" value="Chromosome"/>
</dbReference>
<evidence type="ECO:0000313" key="1">
    <source>
        <dbReference type="EMBL" id="AWL12801.1"/>
    </source>
</evidence>
<evidence type="ECO:0008006" key="3">
    <source>
        <dbReference type="Google" id="ProtNLM"/>
    </source>
</evidence>
<dbReference type="KEGG" id="salh:HMF8227_02349"/>
<dbReference type="RefSeq" id="WP_109340344.1">
    <property type="nucleotide sequence ID" value="NZ_CP029347.1"/>
</dbReference>
<protein>
    <recommendedName>
        <fullName evidence="3">Phage tail assembly protein</fullName>
    </recommendedName>
</protein>
<gene>
    <name evidence="1" type="ORF">HMF8227_02349</name>
</gene>
<dbReference type="OrthoDB" id="7870527at2"/>
<dbReference type="AlphaFoldDB" id="A0A2S2E568"/>
<evidence type="ECO:0000313" key="2">
    <source>
        <dbReference type="Proteomes" id="UP000245728"/>
    </source>
</evidence>
<name>A0A2S2E568_9ALTE</name>
<dbReference type="InterPro" id="IPR019289">
    <property type="entry name" value="Phage_tail_E/E"/>
</dbReference>
<dbReference type="Pfam" id="PF10109">
    <property type="entry name" value="Phage_TAC_7"/>
    <property type="match status" value="1"/>
</dbReference>
<sequence>MSQKYLPITITLQVPTPLDGKEVEKLTMRPPMAADVFAADQASTSDMERDALLFANLTDTTAEFIKSLSFYDYKRVEQANDLFLLPIPVHLDRRSSLFPAPEEAVSESSNDSPS</sequence>
<proteinExistence type="predicted"/>
<organism evidence="1 2">
    <name type="scientific">Saliniradius amylolyticus</name>
    <dbReference type="NCBI Taxonomy" id="2183582"/>
    <lineage>
        <taxon>Bacteria</taxon>
        <taxon>Pseudomonadati</taxon>
        <taxon>Pseudomonadota</taxon>
        <taxon>Gammaproteobacteria</taxon>
        <taxon>Alteromonadales</taxon>
        <taxon>Alteromonadaceae</taxon>
        <taxon>Saliniradius</taxon>
    </lineage>
</organism>
<accession>A0A2S2E568</accession>